<name>A0ACB6Z387_THEGA</name>
<reference evidence="1" key="1">
    <citation type="submission" date="2019-10" db="EMBL/GenBank/DDBJ databases">
        <authorList>
            <consortium name="DOE Joint Genome Institute"/>
            <person name="Kuo A."/>
            <person name="Miyauchi S."/>
            <person name="Kiss E."/>
            <person name="Drula E."/>
            <person name="Kohler A."/>
            <person name="Sanchez-Garcia M."/>
            <person name="Andreopoulos B."/>
            <person name="Barry K.W."/>
            <person name="Bonito G."/>
            <person name="Buee M."/>
            <person name="Carver A."/>
            <person name="Chen C."/>
            <person name="Cichocki N."/>
            <person name="Clum A."/>
            <person name="Culley D."/>
            <person name="Crous P.W."/>
            <person name="Fauchery L."/>
            <person name="Girlanda M."/>
            <person name="Hayes R."/>
            <person name="Keri Z."/>
            <person name="Labutti K."/>
            <person name="Lipzen A."/>
            <person name="Lombard V."/>
            <person name="Magnuson J."/>
            <person name="Maillard F."/>
            <person name="Morin E."/>
            <person name="Murat C."/>
            <person name="Nolan M."/>
            <person name="Ohm R."/>
            <person name="Pangilinan J."/>
            <person name="Pereira M."/>
            <person name="Perotto S."/>
            <person name="Peter M."/>
            <person name="Riley R."/>
            <person name="Sitrit Y."/>
            <person name="Stielow B."/>
            <person name="Szollosi G."/>
            <person name="Zifcakova L."/>
            <person name="Stursova M."/>
            <person name="Spatafora J.W."/>
            <person name="Tedersoo L."/>
            <person name="Vaario L.-M."/>
            <person name="Yamada A."/>
            <person name="Yan M."/>
            <person name="Wang P."/>
            <person name="Xu J."/>
            <person name="Bruns T."/>
            <person name="Baldrian P."/>
            <person name="Vilgalys R."/>
            <person name="Henrissat B."/>
            <person name="Grigoriev I.V."/>
            <person name="Hibbett D."/>
            <person name="Nagy L.G."/>
            <person name="Martin F.M."/>
        </authorList>
    </citation>
    <scope>NUCLEOTIDE SEQUENCE</scope>
    <source>
        <strain evidence="1">P2</strain>
    </source>
</reference>
<keyword evidence="2" id="KW-1185">Reference proteome</keyword>
<organism evidence="1 2">
    <name type="scientific">Thelephora ganbajun</name>
    <name type="common">Ganba fungus</name>
    <dbReference type="NCBI Taxonomy" id="370292"/>
    <lineage>
        <taxon>Eukaryota</taxon>
        <taxon>Fungi</taxon>
        <taxon>Dikarya</taxon>
        <taxon>Basidiomycota</taxon>
        <taxon>Agaricomycotina</taxon>
        <taxon>Agaricomycetes</taxon>
        <taxon>Thelephorales</taxon>
        <taxon>Thelephoraceae</taxon>
        <taxon>Thelephora</taxon>
    </lineage>
</organism>
<accession>A0ACB6Z387</accession>
<sequence length="481" mass="52471">MGYISVTYSACGTVLAAVRHRGLTSTISIYNVLSGTHICSHSVGGSLLEEIWTHGECLRFATMKLGPITIWEVGFTPAHTPTQVESLSTPDNFHPRTGRFHPTSSRLAFTAEGRVLVWDAHDSKLLLESTDVKDCWITSMSFSSDGRIFACGTGNLEIYFWKEFPTGYTLHRKYISSTRGFKSLVSPNGESIIAFGGQAIQIWRTTDPITSPSNVSTPTFQGSEKVFILGFSPDETLVVVARTEGKTVVVVDLKSGIPRLTINTGMKVYGVGVAGSAVVVVGEGKIVTWNLPAGGGVLNPRANVNDSVLTTAFDYPPSLAFAPWRTTSMSPDLRRTATVEWGKGSANHHLHLYDVLTGQRLASVPANLGGNALFTPDGREVWSVSDAGHANRWKVIEDSEPEITRLEYLGSSFRPRDGVPWQSSCGYEVTDDGWVLGPSGKRLLWLPPGWRSGEQDRMWSGRFLALLGRELPEPVILELGE</sequence>
<gene>
    <name evidence="1" type="ORF">BDM02DRAFT_1270606</name>
</gene>
<evidence type="ECO:0000313" key="1">
    <source>
        <dbReference type="EMBL" id="KAF9643957.1"/>
    </source>
</evidence>
<evidence type="ECO:0000313" key="2">
    <source>
        <dbReference type="Proteomes" id="UP000886501"/>
    </source>
</evidence>
<dbReference type="EMBL" id="MU118172">
    <property type="protein sequence ID" value="KAF9643957.1"/>
    <property type="molecule type" value="Genomic_DNA"/>
</dbReference>
<dbReference type="Proteomes" id="UP000886501">
    <property type="component" value="Unassembled WGS sequence"/>
</dbReference>
<protein>
    <submittedName>
        <fullName evidence="1">WD40 repeat-like protein</fullName>
    </submittedName>
</protein>
<reference evidence="1" key="2">
    <citation type="journal article" date="2020" name="Nat. Commun.">
        <title>Large-scale genome sequencing of mycorrhizal fungi provides insights into the early evolution of symbiotic traits.</title>
        <authorList>
            <person name="Miyauchi S."/>
            <person name="Kiss E."/>
            <person name="Kuo A."/>
            <person name="Drula E."/>
            <person name="Kohler A."/>
            <person name="Sanchez-Garcia M."/>
            <person name="Morin E."/>
            <person name="Andreopoulos B."/>
            <person name="Barry K.W."/>
            <person name="Bonito G."/>
            <person name="Buee M."/>
            <person name="Carver A."/>
            <person name="Chen C."/>
            <person name="Cichocki N."/>
            <person name="Clum A."/>
            <person name="Culley D."/>
            <person name="Crous P.W."/>
            <person name="Fauchery L."/>
            <person name="Girlanda M."/>
            <person name="Hayes R.D."/>
            <person name="Keri Z."/>
            <person name="LaButti K."/>
            <person name="Lipzen A."/>
            <person name="Lombard V."/>
            <person name="Magnuson J."/>
            <person name="Maillard F."/>
            <person name="Murat C."/>
            <person name="Nolan M."/>
            <person name="Ohm R.A."/>
            <person name="Pangilinan J."/>
            <person name="Pereira M.F."/>
            <person name="Perotto S."/>
            <person name="Peter M."/>
            <person name="Pfister S."/>
            <person name="Riley R."/>
            <person name="Sitrit Y."/>
            <person name="Stielow J.B."/>
            <person name="Szollosi G."/>
            <person name="Zifcakova L."/>
            <person name="Stursova M."/>
            <person name="Spatafora J.W."/>
            <person name="Tedersoo L."/>
            <person name="Vaario L.M."/>
            <person name="Yamada A."/>
            <person name="Yan M."/>
            <person name="Wang P."/>
            <person name="Xu J."/>
            <person name="Bruns T."/>
            <person name="Baldrian P."/>
            <person name="Vilgalys R."/>
            <person name="Dunand C."/>
            <person name="Henrissat B."/>
            <person name="Grigoriev I.V."/>
            <person name="Hibbett D."/>
            <person name="Nagy L.G."/>
            <person name="Martin F.M."/>
        </authorList>
    </citation>
    <scope>NUCLEOTIDE SEQUENCE</scope>
    <source>
        <strain evidence="1">P2</strain>
    </source>
</reference>
<comment type="caution">
    <text evidence="1">The sequence shown here is derived from an EMBL/GenBank/DDBJ whole genome shotgun (WGS) entry which is preliminary data.</text>
</comment>
<proteinExistence type="predicted"/>